<dbReference type="EMBL" id="CP001614">
    <property type="protein sequence ID" value="ACR11724.1"/>
    <property type="molecule type" value="Genomic_DNA"/>
</dbReference>
<feature type="transmembrane region" description="Helical" evidence="1">
    <location>
        <begin position="6"/>
        <end position="23"/>
    </location>
</feature>
<keyword evidence="1" id="KW-0812">Transmembrane</keyword>
<reference evidence="2 3" key="1">
    <citation type="journal article" date="2009" name="PLoS ONE">
        <title>The complete genome of Teredinibacter turnerae T7901: an intracellular endosymbiont of marine wood-boring bivalves (shipworms).</title>
        <authorList>
            <person name="Yang J.C."/>
            <person name="Madupu R."/>
            <person name="Durkin A.S."/>
            <person name="Ekborg N.A."/>
            <person name="Pedamallu C.S."/>
            <person name="Hostetler J.B."/>
            <person name="Radune D."/>
            <person name="Toms B.S."/>
            <person name="Henrissat B."/>
            <person name="Coutinho P.M."/>
            <person name="Schwarz S."/>
            <person name="Field L."/>
            <person name="Trindade-Silva A.E."/>
            <person name="Soares C.A.G."/>
            <person name="Elshahawi S."/>
            <person name="Hanora A."/>
            <person name="Schmidt E.W."/>
            <person name="Haygood M.G."/>
            <person name="Posfai J."/>
            <person name="Benner J."/>
            <person name="Madinger C."/>
            <person name="Nove J."/>
            <person name="Anton B."/>
            <person name="Chaudhary K."/>
            <person name="Foster J."/>
            <person name="Holman A."/>
            <person name="Kumar S."/>
            <person name="Lessard P.A."/>
            <person name="Luyten Y.A."/>
            <person name="Slatko B."/>
            <person name="Wood N."/>
            <person name="Wu B."/>
            <person name="Teplitski M."/>
            <person name="Mougous J.D."/>
            <person name="Ward N."/>
            <person name="Eisen J.A."/>
            <person name="Badger J.H."/>
            <person name="Distel D.L."/>
        </authorList>
    </citation>
    <scope>NUCLEOTIDE SEQUENCE [LARGE SCALE GENOMIC DNA]</scope>
    <source>
        <strain evidence="3">ATCC 39867 / T7901</strain>
    </source>
</reference>
<keyword evidence="1" id="KW-1133">Transmembrane helix</keyword>
<protein>
    <recommendedName>
        <fullName evidence="4">DUF2065 domain-containing protein</fullName>
    </recommendedName>
</protein>
<organism evidence="2 3">
    <name type="scientific">Teredinibacter turnerae (strain ATCC 39867 / T7901)</name>
    <dbReference type="NCBI Taxonomy" id="377629"/>
    <lineage>
        <taxon>Bacteria</taxon>
        <taxon>Pseudomonadati</taxon>
        <taxon>Pseudomonadota</taxon>
        <taxon>Gammaproteobacteria</taxon>
        <taxon>Cellvibrionales</taxon>
        <taxon>Cellvibrionaceae</taxon>
        <taxon>Teredinibacter</taxon>
    </lineage>
</organism>
<dbReference type="RefSeq" id="WP_015817835.1">
    <property type="nucleotide sequence ID" value="NC_012997.1"/>
</dbReference>
<dbReference type="STRING" id="377629.TERTU_3553"/>
<evidence type="ECO:0000313" key="3">
    <source>
        <dbReference type="Proteomes" id="UP000009080"/>
    </source>
</evidence>
<keyword evidence="1" id="KW-0472">Membrane</keyword>
<feature type="transmembrane region" description="Helical" evidence="1">
    <location>
        <begin position="44"/>
        <end position="60"/>
    </location>
</feature>
<evidence type="ECO:0000313" key="2">
    <source>
        <dbReference type="EMBL" id="ACR11724.1"/>
    </source>
</evidence>
<name>C5BRH2_TERTT</name>
<gene>
    <name evidence="2" type="ordered locus">TERTU_3553</name>
</gene>
<sequence length="61" mass="7029">MWHELAKAFCLVLIIEGILPFLYPNRWRELVASLAQADDRVLRLIGFISMLAGAVFLWVIK</sequence>
<dbReference type="Pfam" id="PF09838">
    <property type="entry name" value="DUF2065"/>
    <property type="match status" value="1"/>
</dbReference>
<dbReference type="eggNOG" id="COG3242">
    <property type="taxonomic scope" value="Bacteria"/>
</dbReference>
<evidence type="ECO:0000256" key="1">
    <source>
        <dbReference type="SAM" id="Phobius"/>
    </source>
</evidence>
<dbReference type="KEGG" id="ttu:TERTU_3553"/>
<evidence type="ECO:0008006" key="4">
    <source>
        <dbReference type="Google" id="ProtNLM"/>
    </source>
</evidence>
<dbReference type="AlphaFoldDB" id="C5BRH2"/>
<dbReference type="InterPro" id="IPR019201">
    <property type="entry name" value="DUF2065"/>
</dbReference>
<accession>C5BRH2</accession>
<dbReference type="HOGENOM" id="CLU_179416_1_1_6"/>
<dbReference type="Proteomes" id="UP000009080">
    <property type="component" value="Chromosome"/>
</dbReference>
<dbReference type="PANTHER" id="PTHR38602:SF1">
    <property type="entry name" value="INNER MEMBRANE PROTEIN"/>
    <property type="match status" value="1"/>
</dbReference>
<proteinExistence type="predicted"/>
<dbReference type="OrthoDB" id="9182237at2"/>
<dbReference type="PANTHER" id="PTHR38602">
    <property type="entry name" value="INNER MEMBRANE PROTEIN-RELATED"/>
    <property type="match status" value="1"/>
</dbReference>
<keyword evidence="3" id="KW-1185">Reference proteome</keyword>